<dbReference type="GO" id="GO:0005576">
    <property type="term" value="C:extracellular region"/>
    <property type="evidence" value="ECO:0007669"/>
    <property type="project" value="InterPro"/>
</dbReference>
<dbReference type="GO" id="GO:0030246">
    <property type="term" value="F:carbohydrate binding"/>
    <property type="evidence" value="ECO:0007669"/>
    <property type="project" value="InterPro"/>
</dbReference>
<feature type="region of interest" description="Disordered" evidence="2">
    <location>
        <begin position="34"/>
        <end position="136"/>
    </location>
</feature>
<accession>A0A8I2YY38</accession>
<evidence type="ECO:0000256" key="3">
    <source>
        <dbReference type="SAM" id="SignalP"/>
    </source>
</evidence>
<dbReference type="GO" id="GO:0005975">
    <property type="term" value="P:carbohydrate metabolic process"/>
    <property type="evidence" value="ECO:0007669"/>
    <property type="project" value="InterPro"/>
</dbReference>
<feature type="region of interest" description="Disordered" evidence="2">
    <location>
        <begin position="639"/>
        <end position="661"/>
    </location>
</feature>
<evidence type="ECO:0000313" key="6">
    <source>
        <dbReference type="Proteomes" id="UP000683000"/>
    </source>
</evidence>
<dbReference type="OrthoDB" id="3255291at2759"/>
<proteinExistence type="predicted"/>
<evidence type="ECO:0000259" key="4">
    <source>
        <dbReference type="SMART" id="SM00495"/>
    </source>
</evidence>
<feature type="region of interest" description="Disordered" evidence="2">
    <location>
        <begin position="686"/>
        <end position="791"/>
    </location>
</feature>
<dbReference type="Gene3D" id="2.10.10.20">
    <property type="entry name" value="Carbohydrate-binding module superfamily 5/12"/>
    <property type="match status" value="1"/>
</dbReference>
<organism evidence="5 6">
    <name type="scientific">Boletus reticuloceps</name>
    <dbReference type="NCBI Taxonomy" id="495285"/>
    <lineage>
        <taxon>Eukaryota</taxon>
        <taxon>Fungi</taxon>
        <taxon>Dikarya</taxon>
        <taxon>Basidiomycota</taxon>
        <taxon>Agaricomycotina</taxon>
        <taxon>Agaricomycetes</taxon>
        <taxon>Agaricomycetidae</taxon>
        <taxon>Boletales</taxon>
        <taxon>Boletineae</taxon>
        <taxon>Boletaceae</taxon>
        <taxon>Boletoideae</taxon>
        <taxon>Boletus</taxon>
    </lineage>
</organism>
<dbReference type="SMART" id="SM00495">
    <property type="entry name" value="ChtBD3"/>
    <property type="match status" value="1"/>
</dbReference>
<name>A0A8I2YY38_9AGAM</name>
<feature type="compositionally biased region" description="Low complexity" evidence="2">
    <location>
        <begin position="501"/>
        <end position="513"/>
    </location>
</feature>
<feature type="compositionally biased region" description="Basic and acidic residues" evidence="2">
    <location>
        <begin position="481"/>
        <end position="490"/>
    </location>
</feature>
<feature type="compositionally biased region" description="Polar residues" evidence="2">
    <location>
        <begin position="438"/>
        <end position="455"/>
    </location>
</feature>
<feature type="compositionally biased region" description="Polar residues" evidence="2">
    <location>
        <begin position="536"/>
        <end position="556"/>
    </location>
</feature>
<feature type="signal peptide" evidence="3">
    <location>
        <begin position="1"/>
        <end position="21"/>
    </location>
</feature>
<dbReference type="CDD" id="cd12215">
    <property type="entry name" value="ChiC_BD"/>
    <property type="match status" value="1"/>
</dbReference>
<feature type="compositionally biased region" description="Polar residues" evidence="2">
    <location>
        <begin position="463"/>
        <end position="477"/>
    </location>
</feature>
<feature type="chain" id="PRO_5034486725" description="Chitin-binding type-3 domain-containing protein" evidence="3">
    <location>
        <begin position="22"/>
        <end position="879"/>
    </location>
</feature>
<dbReference type="Pfam" id="PF02839">
    <property type="entry name" value="CBM_5_12"/>
    <property type="match status" value="1"/>
</dbReference>
<dbReference type="EMBL" id="JAGFBS010000004">
    <property type="protein sequence ID" value="KAG6379857.1"/>
    <property type="molecule type" value="Genomic_DNA"/>
</dbReference>
<keyword evidence="3" id="KW-0732">Signal</keyword>
<reference evidence="5" key="1">
    <citation type="submission" date="2021-03" db="EMBL/GenBank/DDBJ databases">
        <title>Evolutionary innovations through gain and loss of genes in the ectomycorrhizal Boletales.</title>
        <authorList>
            <person name="Wu G."/>
            <person name="Miyauchi S."/>
            <person name="Morin E."/>
            <person name="Yang Z.-L."/>
            <person name="Xu J."/>
            <person name="Martin F.M."/>
        </authorList>
    </citation>
    <scope>NUCLEOTIDE SEQUENCE</scope>
    <source>
        <strain evidence="5">BR01</strain>
    </source>
</reference>
<evidence type="ECO:0000313" key="5">
    <source>
        <dbReference type="EMBL" id="KAG6379857.1"/>
    </source>
</evidence>
<protein>
    <recommendedName>
        <fullName evidence="4">Chitin-binding type-3 domain-containing protein</fullName>
    </recommendedName>
</protein>
<dbReference type="SUPFAM" id="SSF51055">
    <property type="entry name" value="Carbohydrate binding domain"/>
    <property type="match status" value="1"/>
</dbReference>
<feature type="domain" description="Chitin-binding type-3" evidence="4">
    <location>
        <begin position="184"/>
        <end position="227"/>
    </location>
</feature>
<dbReference type="InterPro" id="IPR003610">
    <property type="entry name" value="CBM5/12"/>
</dbReference>
<dbReference type="Proteomes" id="UP000683000">
    <property type="component" value="Unassembled WGS sequence"/>
</dbReference>
<feature type="compositionally biased region" description="Polar residues" evidence="2">
    <location>
        <begin position="612"/>
        <end position="625"/>
    </location>
</feature>
<dbReference type="AlphaFoldDB" id="A0A8I2YY38"/>
<feature type="region of interest" description="Disordered" evidence="2">
    <location>
        <begin position="388"/>
        <end position="625"/>
    </location>
</feature>
<dbReference type="GO" id="GO:0004553">
    <property type="term" value="F:hydrolase activity, hydrolyzing O-glycosyl compounds"/>
    <property type="evidence" value="ECO:0007669"/>
    <property type="project" value="InterPro"/>
</dbReference>
<comment type="caution">
    <text evidence="5">The sequence shown here is derived from an EMBL/GenBank/DDBJ whole genome shotgun (WGS) entry which is preliminary data.</text>
</comment>
<sequence length="879" mass="94978">MIPSTLFALVAVLSSLAAVNGAVVQRDGTFTFLTPQPTLQGGTTTTTASSSSSSQSLSTTPTQSTMLTTTPSTVSATGPSTTSTTTPSTTSTSITAPSTTVTSATTTSSVTLIPTTTPSTPAKSSSTTSSPSTTGTVTATIPTTMSSAPSSTTPTITATVPTTKSLTPTATATAAPGTANCNGVQNWQAAFAYTAGDQVIFNGQLYTARQWTYNNAPPTHPDQWIAVGTCAEPINNQANCSGVAAWQSTVVLYRGESCYLPRSSLVRSAVDPVQRSWGRLWLMEGSWCMRLNEAPPPQGWTGSWPPGGQVALPPGYPGPPPMPGETVGHPRWNAGYWQYNPLANIQNPQQPWAPGVAWFQPNFNPYKRVPKPPSPSYWNTQLSDNGLGLEGMVKRKDPSEYNGEEPQTPWIWNPASLLEAPGDRATPTRDFNPRRSGSGDNSLHTDTSSVQPHSQTPERRSSSRTSYFYNSQDNSAAPTRHSFDSSDLRPSRSAGAVAGPSTSSQRSTSQTDSWPNRTRSQPAANEVPPYPAPTPTIRSASAQQLTFSQEPETFTSRGELHPTFSSSVIRTPIHYQQARRSTDESSHHSRSPSSAGHTSTPSRGPPVPEPLTRQSSLPNASSSTRDVYTNFSEDLSNSLVANTSSRTRSSATAGPLSRSRTEPIVANLTTIHESSSTLSSGEIFLAPLRDTPCPSSTESSPDPSPRRRDKRTSPYGSHPHSPEPSPGLYRDRRPSPYASRHANPQSRGHSHSPSPLGSPHPHAHQPPPTPPVERANPEASRPPVQEPSPPRYARKLRMGFWNRRGDHLTPNSFVVYAPHDRAYPEELREYPDEREGYRDQFGTYVTWREERPELPASLPRRGRPPAQPYDTFVVYTYLQ</sequence>
<keyword evidence="1" id="KW-0378">Hydrolase</keyword>
<dbReference type="InterPro" id="IPR036573">
    <property type="entry name" value="CBM_sf_5/12"/>
</dbReference>
<feature type="compositionally biased region" description="Low complexity" evidence="2">
    <location>
        <begin position="751"/>
        <end position="760"/>
    </location>
</feature>
<feature type="compositionally biased region" description="Low complexity" evidence="2">
    <location>
        <begin position="690"/>
        <end position="701"/>
    </location>
</feature>
<evidence type="ECO:0000256" key="2">
    <source>
        <dbReference type="SAM" id="MobiDB-lite"/>
    </source>
</evidence>
<feature type="compositionally biased region" description="Low complexity" evidence="2">
    <location>
        <begin position="643"/>
        <end position="653"/>
    </location>
</feature>
<evidence type="ECO:0000256" key="1">
    <source>
        <dbReference type="ARBA" id="ARBA00022801"/>
    </source>
</evidence>
<feature type="compositionally biased region" description="Polar residues" evidence="2">
    <location>
        <begin position="514"/>
        <end position="523"/>
    </location>
</feature>
<gene>
    <name evidence="5" type="ORF">JVT61DRAFT_10417</name>
</gene>
<keyword evidence="6" id="KW-1185">Reference proteome</keyword>